<keyword evidence="1" id="KW-0732">Signal</keyword>
<dbReference type="PROSITE" id="PS51257">
    <property type="entry name" value="PROKAR_LIPOPROTEIN"/>
    <property type="match status" value="1"/>
</dbReference>
<protein>
    <submittedName>
        <fullName evidence="3">Uncharacterized protein DUF4398</fullName>
    </submittedName>
</protein>
<feature type="domain" description="DUF4398" evidence="2">
    <location>
        <begin position="40"/>
        <end position="110"/>
    </location>
</feature>
<evidence type="ECO:0000313" key="4">
    <source>
        <dbReference type="Proteomes" id="UP000294980"/>
    </source>
</evidence>
<organism evidence="3 4">
    <name type="scientific">Chromatocurvus halotolerans</name>
    <dbReference type="NCBI Taxonomy" id="1132028"/>
    <lineage>
        <taxon>Bacteria</taxon>
        <taxon>Pseudomonadati</taxon>
        <taxon>Pseudomonadota</taxon>
        <taxon>Gammaproteobacteria</taxon>
        <taxon>Cellvibrionales</taxon>
        <taxon>Halieaceae</taxon>
        <taxon>Chromatocurvus</taxon>
    </lineage>
</organism>
<dbReference type="Pfam" id="PF14346">
    <property type="entry name" value="DUF4398"/>
    <property type="match status" value="1"/>
</dbReference>
<feature type="signal peptide" evidence="1">
    <location>
        <begin position="1"/>
        <end position="34"/>
    </location>
</feature>
<reference evidence="3 4" key="1">
    <citation type="submission" date="2019-03" db="EMBL/GenBank/DDBJ databases">
        <title>Genomic Encyclopedia of Type Strains, Phase IV (KMG-IV): sequencing the most valuable type-strain genomes for metagenomic binning, comparative biology and taxonomic classification.</title>
        <authorList>
            <person name="Goeker M."/>
        </authorList>
    </citation>
    <scope>NUCLEOTIDE SEQUENCE [LARGE SCALE GENOMIC DNA]</scope>
    <source>
        <strain evidence="3 4">DSM 23344</strain>
    </source>
</reference>
<evidence type="ECO:0000259" key="2">
    <source>
        <dbReference type="Pfam" id="PF14346"/>
    </source>
</evidence>
<dbReference type="AlphaFoldDB" id="A0A4R2KKG0"/>
<comment type="caution">
    <text evidence="3">The sequence shown here is derived from an EMBL/GenBank/DDBJ whole genome shotgun (WGS) entry which is preliminary data.</text>
</comment>
<gene>
    <name evidence="3" type="ORF">EV688_11335</name>
</gene>
<keyword evidence="4" id="KW-1185">Reference proteome</keyword>
<dbReference type="Proteomes" id="UP000294980">
    <property type="component" value="Unassembled WGS sequence"/>
</dbReference>
<dbReference type="EMBL" id="SLWX01000013">
    <property type="protein sequence ID" value="TCO74481.1"/>
    <property type="molecule type" value="Genomic_DNA"/>
</dbReference>
<evidence type="ECO:0000313" key="3">
    <source>
        <dbReference type="EMBL" id="TCO74481.1"/>
    </source>
</evidence>
<proteinExistence type="predicted"/>
<dbReference type="Gene3D" id="1.20.1270.390">
    <property type="match status" value="1"/>
</dbReference>
<sequence>MHPSTRATKSAHLRNALGVTFVLALASACGTAPVAPTAVMEAARQAIASAEESGARQHAAAELDEAREKLMLADRSVRSEQMVDAERLAQESMITGQLAVARTEAAKAAEINREMQRSVDAMMEEMRRRGDRQ</sequence>
<accession>A0A4R2KKG0</accession>
<feature type="chain" id="PRO_5020917217" evidence="1">
    <location>
        <begin position="35"/>
        <end position="133"/>
    </location>
</feature>
<dbReference type="RefSeq" id="WP_162883955.1">
    <property type="nucleotide sequence ID" value="NZ_QQSW01000017.1"/>
</dbReference>
<evidence type="ECO:0000256" key="1">
    <source>
        <dbReference type="SAM" id="SignalP"/>
    </source>
</evidence>
<dbReference type="InterPro" id="IPR025511">
    <property type="entry name" value="DUF4398"/>
</dbReference>
<name>A0A4R2KKG0_9GAMM</name>